<accession>A0ABY2BRM7</accession>
<dbReference type="Proteomes" id="UP000295818">
    <property type="component" value="Unassembled WGS sequence"/>
</dbReference>
<sequence>MAVLQGMWDRYDGTRRNPFNPNEGHSHLPRLHLTLECHAGHLDVYAVHLDGSAFPLDAQVVIPSKPLAIPAP</sequence>
<protein>
    <submittedName>
        <fullName evidence="1">Uncharacterized protein</fullName>
    </submittedName>
</protein>
<organism evidence="1 2">
    <name type="scientific">Kribbella orskensis</name>
    <dbReference type="NCBI Taxonomy" id="2512216"/>
    <lineage>
        <taxon>Bacteria</taxon>
        <taxon>Bacillati</taxon>
        <taxon>Actinomycetota</taxon>
        <taxon>Actinomycetes</taxon>
        <taxon>Propionibacteriales</taxon>
        <taxon>Kribbellaceae</taxon>
        <taxon>Kribbella</taxon>
    </lineage>
</organism>
<evidence type="ECO:0000313" key="2">
    <source>
        <dbReference type="Proteomes" id="UP000295818"/>
    </source>
</evidence>
<evidence type="ECO:0000313" key="1">
    <source>
        <dbReference type="EMBL" id="TCO27988.1"/>
    </source>
</evidence>
<dbReference type="EMBL" id="SLWM01000003">
    <property type="protein sequence ID" value="TCO27988.1"/>
    <property type="molecule type" value="Genomic_DNA"/>
</dbReference>
<gene>
    <name evidence="1" type="ORF">EV644_103693</name>
</gene>
<keyword evidence="2" id="KW-1185">Reference proteome</keyword>
<reference evidence="1 2" key="1">
    <citation type="journal article" date="2015" name="Stand. Genomic Sci.">
        <title>Genomic Encyclopedia of Bacterial and Archaeal Type Strains, Phase III: the genomes of soil and plant-associated and newly described type strains.</title>
        <authorList>
            <person name="Whitman W.B."/>
            <person name="Woyke T."/>
            <person name="Klenk H.P."/>
            <person name="Zhou Y."/>
            <person name="Lilburn T.G."/>
            <person name="Beck B.J."/>
            <person name="De Vos P."/>
            <person name="Vandamme P."/>
            <person name="Eisen J.A."/>
            <person name="Garrity G."/>
            <person name="Hugenholtz P."/>
            <person name="Kyrpides N.C."/>
        </authorList>
    </citation>
    <scope>NUCLEOTIDE SEQUENCE [LARGE SCALE GENOMIC DNA]</scope>
    <source>
        <strain evidence="1 2">VKM Ac-2538</strain>
    </source>
</reference>
<comment type="caution">
    <text evidence="1">The sequence shown here is derived from an EMBL/GenBank/DDBJ whole genome shotgun (WGS) entry which is preliminary data.</text>
</comment>
<name>A0ABY2BRM7_9ACTN</name>
<proteinExistence type="predicted"/>